<dbReference type="AlphaFoldDB" id="A0AAN9IAM1"/>
<reference evidence="3 4" key="1">
    <citation type="submission" date="2024-01" db="EMBL/GenBank/DDBJ databases">
        <title>The genomes of 5 underutilized Papilionoideae crops provide insights into root nodulation and disease resistanc.</title>
        <authorList>
            <person name="Yuan L."/>
        </authorList>
    </citation>
    <scope>NUCLEOTIDE SEQUENCE [LARGE SCALE GENOMIC DNA]</scope>
    <source>
        <strain evidence="3">ZHUSHIDOU_FW_LH</strain>
        <tissue evidence="3">Leaf</tissue>
    </source>
</reference>
<dbReference type="PROSITE" id="PS51126">
    <property type="entry name" value="DILUTE"/>
    <property type="match status" value="1"/>
</dbReference>
<evidence type="ECO:0000259" key="2">
    <source>
        <dbReference type="PROSITE" id="PS51126"/>
    </source>
</evidence>
<proteinExistence type="predicted"/>
<dbReference type="SMART" id="SM01132">
    <property type="entry name" value="DIL"/>
    <property type="match status" value="1"/>
</dbReference>
<feature type="region of interest" description="Disordered" evidence="1">
    <location>
        <begin position="229"/>
        <end position="260"/>
    </location>
</feature>
<organism evidence="3 4">
    <name type="scientific">Crotalaria pallida</name>
    <name type="common">Smooth rattlebox</name>
    <name type="synonym">Crotalaria striata</name>
    <dbReference type="NCBI Taxonomy" id="3830"/>
    <lineage>
        <taxon>Eukaryota</taxon>
        <taxon>Viridiplantae</taxon>
        <taxon>Streptophyta</taxon>
        <taxon>Embryophyta</taxon>
        <taxon>Tracheophyta</taxon>
        <taxon>Spermatophyta</taxon>
        <taxon>Magnoliopsida</taxon>
        <taxon>eudicotyledons</taxon>
        <taxon>Gunneridae</taxon>
        <taxon>Pentapetalae</taxon>
        <taxon>rosids</taxon>
        <taxon>fabids</taxon>
        <taxon>Fabales</taxon>
        <taxon>Fabaceae</taxon>
        <taxon>Papilionoideae</taxon>
        <taxon>50 kb inversion clade</taxon>
        <taxon>genistoids sensu lato</taxon>
        <taxon>core genistoids</taxon>
        <taxon>Crotalarieae</taxon>
        <taxon>Crotalaria</taxon>
    </lineage>
</organism>
<dbReference type="Proteomes" id="UP001372338">
    <property type="component" value="Unassembled WGS sequence"/>
</dbReference>
<evidence type="ECO:0000313" key="3">
    <source>
        <dbReference type="EMBL" id="KAK7273728.1"/>
    </source>
</evidence>
<name>A0AAN9IAM1_CROPI</name>
<gene>
    <name evidence="3" type="ORF">RIF29_14790</name>
</gene>
<dbReference type="EMBL" id="JAYWIO010000003">
    <property type="protein sequence ID" value="KAK7273728.1"/>
    <property type="molecule type" value="Genomic_DNA"/>
</dbReference>
<dbReference type="PANTHER" id="PTHR16027">
    <property type="entry name" value="DILUTE DOMAIN-CONTAINING PROTEIN YPR089W"/>
    <property type="match status" value="1"/>
</dbReference>
<dbReference type="InterPro" id="IPR002710">
    <property type="entry name" value="Dilute_dom"/>
</dbReference>
<dbReference type="PANTHER" id="PTHR16027:SF6">
    <property type="entry name" value="DILUTE DOMAIN-CONTAINING PROTEIN"/>
    <property type="match status" value="1"/>
</dbReference>
<sequence length="365" mass="40992">MQCYVFHQGFRSSNSLSSNAMDVVHQVDAKYPALLFKQQLAAYVEKIYGIIRENLKKDLLPLLSSFTQAHKTSQDNNQPDGPWLNIIECLNRFLKILKENYVHPILVQKIFSQTFQYINVEIFNSLLLHQECCTLNNGEHVKAGLAELELWCSEATETYVGSSLDELKHATQAVRFLVVRQKDGLSYDDLTNDLCPVTTSLKFLMTDDEEDDNKSFLLEDNSSIDEGITKSRKKGCMEMEDENNNEKGEGEKATTPKQNHTTTSSVFSFSRFLSSFHRFTNLLSLTLPFPLSLSNPIPSLSLTLTPFRLSLSNPILNANPSLSVLASLHSLTPPDGVASPPRNPARVRSLVAVTSNFSKIFLGFF</sequence>
<feature type="compositionally biased region" description="Basic and acidic residues" evidence="1">
    <location>
        <begin position="244"/>
        <end position="254"/>
    </location>
</feature>
<feature type="domain" description="Dilute" evidence="2">
    <location>
        <begin position="18"/>
        <end position="226"/>
    </location>
</feature>
<dbReference type="Pfam" id="PF01843">
    <property type="entry name" value="DIL"/>
    <property type="match status" value="1"/>
</dbReference>
<evidence type="ECO:0000256" key="1">
    <source>
        <dbReference type="SAM" id="MobiDB-lite"/>
    </source>
</evidence>
<keyword evidence="4" id="KW-1185">Reference proteome</keyword>
<comment type="caution">
    <text evidence="3">The sequence shown here is derived from an EMBL/GenBank/DDBJ whole genome shotgun (WGS) entry which is preliminary data.</text>
</comment>
<evidence type="ECO:0000313" key="4">
    <source>
        <dbReference type="Proteomes" id="UP001372338"/>
    </source>
</evidence>
<protein>
    <recommendedName>
        <fullName evidence="2">Dilute domain-containing protein</fullName>
    </recommendedName>
</protein>
<dbReference type="InterPro" id="IPR052072">
    <property type="entry name" value="Vascular_dev_regulator"/>
</dbReference>
<accession>A0AAN9IAM1</accession>